<dbReference type="SUPFAM" id="SSF48452">
    <property type="entry name" value="TPR-like"/>
    <property type="match status" value="2"/>
</dbReference>
<dbReference type="InterPro" id="IPR036890">
    <property type="entry name" value="HATPase_C_sf"/>
</dbReference>
<accession>A0A1I1RA36</accession>
<evidence type="ECO:0000256" key="7">
    <source>
        <dbReference type="ARBA" id="ARBA00022840"/>
    </source>
</evidence>
<keyword evidence="6 14" id="KW-0418">Kinase</keyword>
<dbReference type="Pfam" id="PF02518">
    <property type="entry name" value="HATPase_c"/>
    <property type="match status" value="1"/>
</dbReference>
<evidence type="ECO:0000256" key="3">
    <source>
        <dbReference type="ARBA" id="ARBA00022553"/>
    </source>
</evidence>
<dbReference type="Gene3D" id="1.25.40.10">
    <property type="entry name" value="Tetratricopeptide repeat domain"/>
    <property type="match status" value="2"/>
</dbReference>
<feature type="repeat" description="TPR" evidence="9">
    <location>
        <begin position="272"/>
        <end position="305"/>
    </location>
</feature>
<comment type="catalytic activity">
    <reaction evidence="1">
        <text>ATP + protein L-histidine = ADP + protein N-phospho-L-histidine.</text>
        <dbReference type="EC" id="2.7.13.3"/>
    </reaction>
</comment>
<keyword evidence="11" id="KW-0472">Membrane</keyword>
<evidence type="ECO:0000256" key="1">
    <source>
        <dbReference type="ARBA" id="ARBA00000085"/>
    </source>
</evidence>
<evidence type="ECO:0000256" key="10">
    <source>
        <dbReference type="SAM" id="Coils"/>
    </source>
</evidence>
<name>A0A1I1RA36_9FLAO</name>
<evidence type="ECO:0000256" key="8">
    <source>
        <dbReference type="ARBA" id="ARBA00023012"/>
    </source>
</evidence>
<evidence type="ECO:0000256" key="9">
    <source>
        <dbReference type="PROSITE-ProRule" id="PRU00339"/>
    </source>
</evidence>
<organism evidence="14 15">
    <name type="scientific">Algibacter pectinivorans</name>
    <dbReference type="NCBI Taxonomy" id="870482"/>
    <lineage>
        <taxon>Bacteria</taxon>
        <taxon>Pseudomonadati</taxon>
        <taxon>Bacteroidota</taxon>
        <taxon>Flavobacteriia</taxon>
        <taxon>Flavobacteriales</taxon>
        <taxon>Flavobacteriaceae</taxon>
        <taxon>Algibacter</taxon>
    </lineage>
</organism>
<feature type="transmembrane region" description="Helical" evidence="11">
    <location>
        <begin position="393"/>
        <end position="412"/>
    </location>
</feature>
<dbReference type="STRING" id="870482.SAMN04487987_10955"/>
<keyword evidence="4" id="KW-0808">Transferase</keyword>
<evidence type="ECO:0000313" key="14">
    <source>
        <dbReference type="EMBL" id="SFD31125.1"/>
    </source>
</evidence>
<evidence type="ECO:0000259" key="13">
    <source>
        <dbReference type="PROSITE" id="PS50109"/>
    </source>
</evidence>
<dbReference type="GO" id="GO:0046983">
    <property type="term" value="F:protein dimerization activity"/>
    <property type="evidence" value="ECO:0007669"/>
    <property type="project" value="InterPro"/>
</dbReference>
<dbReference type="InterPro" id="IPR050482">
    <property type="entry name" value="Sensor_HK_TwoCompSys"/>
</dbReference>
<dbReference type="AlphaFoldDB" id="A0A1I1RA36"/>
<dbReference type="PANTHER" id="PTHR24421">
    <property type="entry name" value="NITRATE/NITRITE SENSOR PROTEIN NARX-RELATED"/>
    <property type="match status" value="1"/>
</dbReference>
<dbReference type="InterPro" id="IPR019734">
    <property type="entry name" value="TPR_rpt"/>
</dbReference>
<feature type="coiled-coil region" evidence="10">
    <location>
        <begin position="425"/>
        <end position="452"/>
    </location>
</feature>
<dbReference type="EC" id="2.7.13.3" evidence="2"/>
<dbReference type="InterPro" id="IPR003594">
    <property type="entry name" value="HATPase_dom"/>
</dbReference>
<dbReference type="Proteomes" id="UP000199439">
    <property type="component" value="Unassembled WGS sequence"/>
</dbReference>
<keyword evidence="7" id="KW-0067">ATP-binding</keyword>
<feature type="chain" id="PRO_5011515094" description="histidine kinase" evidence="12">
    <location>
        <begin position="21"/>
        <end position="639"/>
    </location>
</feature>
<dbReference type="InterPro" id="IPR005467">
    <property type="entry name" value="His_kinase_dom"/>
</dbReference>
<dbReference type="EMBL" id="FOMI01000009">
    <property type="protein sequence ID" value="SFD31125.1"/>
    <property type="molecule type" value="Genomic_DNA"/>
</dbReference>
<dbReference type="SMART" id="SM00387">
    <property type="entry name" value="HATPase_c"/>
    <property type="match status" value="1"/>
</dbReference>
<keyword evidence="9" id="KW-0802">TPR repeat</keyword>
<evidence type="ECO:0000256" key="11">
    <source>
        <dbReference type="SAM" id="Phobius"/>
    </source>
</evidence>
<feature type="signal peptide" evidence="12">
    <location>
        <begin position="1"/>
        <end position="20"/>
    </location>
</feature>
<feature type="repeat" description="TPR" evidence="9">
    <location>
        <begin position="153"/>
        <end position="186"/>
    </location>
</feature>
<evidence type="ECO:0000256" key="2">
    <source>
        <dbReference type="ARBA" id="ARBA00012438"/>
    </source>
</evidence>
<dbReference type="PROSITE" id="PS50005">
    <property type="entry name" value="TPR"/>
    <property type="match status" value="2"/>
</dbReference>
<dbReference type="RefSeq" id="WP_092852857.1">
    <property type="nucleotide sequence ID" value="NZ_FOMI01000009.1"/>
</dbReference>
<dbReference type="PANTHER" id="PTHR24421:SF10">
    <property type="entry name" value="NITRATE_NITRITE SENSOR PROTEIN NARQ"/>
    <property type="match status" value="1"/>
</dbReference>
<dbReference type="InterPro" id="IPR011712">
    <property type="entry name" value="Sig_transdc_His_kin_sub3_dim/P"/>
</dbReference>
<dbReference type="Gene3D" id="1.20.5.1930">
    <property type="match status" value="1"/>
</dbReference>
<keyword evidence="8" id="KW-0902">Two-component regulatory system</keyword>
<sequence length="639" mass="72907">MNFQLFLLMLACLLSSVLNAQDKENAYSKDSLEVVSLLNLGYKLEAKSPHKAISTYKKAAKISESIHFNLGSFRAYSYTAIVFSDLALYDSAIYYNKIALPFAKKINYEKGIAATYINLGNTYQFFGRYDNVVDNYIKGIQIFKTIADSSSVSQSYQNLAALFSAINRHDKEIEYLELALKNNPKDNKVQKGMIYGDLGLAETKLKMLPNALAFFNKADSISKIVSNNRLSFFVSRNYGEYHLLTQDYKKAIPFFEQALHINNGINDEYYRTEVLFKLGEAYSNLKRYKASKSYLEKALEFAKKNNIREIQERVYLELAYISKSQGDYKDAYNYKELSSKFSDSLKNERFIKQINVLEAQFKSKKKDNEIYEQRLLLAEQESIINKKQMQNKIAIGLALLFLILSLASWLIYKQRQKRKDQELLVIKNEAQINSLESLIEGEEKERLRIAKELHDGVNGELSAIKHKLNTLLELNNKTIEEAVVMIDKSCEQVRAISHNLVPPVLENFDLKTAIADYCSNMNYIHEPKITFDYLGDNLSLSKLTEVNIFRITQELLTNSIKHAKAKEINVQLSFRNNVIQLAVDDDGVGFNTLNLVSNGLGISNIKSRVAFLNGEIDFVSSESGTSVNILIDIAKFNHD</sequence>
<keyword evidence="10" id="KW-0175">Coiled coil</keyword>
<keyword evidence="11" id="KW-0812">Transmembrane</keyword>
<dbReference type="SUPFAM" id="SSF55874">
    <property type="entry name" value="ATPase domain of HSP90 chaperone/DNA topoisomerase II/histidine kinase"/>
    <property type="match status" value="1"/>
</dbReference>
<keyword evidence="5" id="KW-0547">Nucleotide-binding</keyword>
<dbReference type="SMART" id="SM00028">
    <property type="entry name" value="TPR"/>
    <property type="match status" value="7"/>
</dbReference>
<evidence type="ECO:0000256" key="6">
    <source>
        <dbReference type="ARBA" id="ARBA00022777"/>
    </source>
</evidence>
<keyword evidence="3" id="KW-0597">Phosphoprotein</keyword>
<feature type="domain" description="Histidine kinase" evidence="13">
    <location>
        <begin position="452"/>
        <end position="635"/>
    </location>
</feature>
<evidence type="ECO:0000256" key="4">
    <source>
        <dbReference type="ARBA" id="ARBA00022679"/>
    </source>
</evidence>
<dbReference type="Pfam" id="PF13424">
    <property type="entry name" value="TPR_12"/>
    <property type="match status" value="2"/>
</dbReference>
<dbReference type="Pfam" id="PF07730">
    <property type="entry name" value="HisKA_3"/>
    <property type="match status" value="1"/>
</dbReference>
<keyword evidence="12" id="KW-0732">Signal</keyword>
<keyword evidence="11" id="KW-1133">Transmembrane helix</keyword>
<gene>
    <name evidence="14" type="ORF">SAMN04487987_10955</name>
</gene>
<proteinExistence type="predicted"/>
<evidence type="ECO:0000256" key="12">
    <source>
        <dbReference type="SAM" id="SignalP"/>
    </source>
</evidence>
<reference evidence="15" key="1">
    <citation type="submission" date="2016-10" db="EMBL/GenBank/DDBJ databases">
        <authorList>
            <person name="Varghese N."/>
            <person name="Submissions S."/>
        </authorList>
    </citation>
    <scope>NUCLEOTIDE SEQUENCE [LARGE SCALE GENOMIC DNA]</scope>
    <source>
        <strain evidence="15">DSM 25730</strain>
    </source>
</reference>
<keyword evidence="15" id="KW-1185">Reference proteome</keyword>
<dbReference type="InterPro" id="IPR011990">
    <property type="entry name" value="TPR-like_helical_dom_sf"/>
</dbReference>
<evidence type="ECO:0000313" key="15">
    <source>
        <dbReference type="Proteomes" id="UP000199439"/>
    </source>
</evidence>
<dbReference type="GO" id="GO:0005524">
    <property type="term" value="F:ATP binding"/>
    <property type="evidence" value="ECO:0007669"/>
    <property type="project" value="UniProtKB-KW"/>
</dbReference>
<dbReference type="OrthoDB" id="9760839at2"/>
<dbReference type="PROSITE" id="PS50109">
    <property type="entry name" value="HIS_KIN"/>
    <property type="match status" value="1"/>
</dbReference>
<feature type="coiled-coil region" evidence="10">
    <location>
        <begin position="354"/>
        <end position="381"/>
    </location>
</feature>
<dbReference type="GO" id="GO:0000155">
    <property type="term" value="F:phosphorelay sensor kinase activity"/>
    <property type="evidence" value="ECO:0007669"/>
    <property type="project" value="InterPro"/>
</dbReference>
<dbReference type="GO" id="GO:0016020">
    <property type="term" value="C:membrane"/>
    <property type="evidence" value="ECO:0007669"/>
    <property type="project" value="InterPro"/>
</dbReference>
<dbReference type="CDD" id="cd16917">
    <property type="entry name" value="HATPase_UhpB-NarQ-NarX-like"/>
    <property type="match status" value="1"/>
</dbReference>
<evidence type="ECO:0000256" key="5">
    <source>
        <dbReference type="ARBA" id="ARBA00022741"/>
    </source>
</evidence>
<dbReference type="Gene3D" id="3.30.565.10">
    <property type="entry name" value="Histidine kinase-like ATPase, C-terminal domain"/>
    <property type="match status" value="1"/>
</dbReference>
<protein>
    <recommendedName>
        <fullName evidence="2">histidine kinase</fullName>
        <ecNumber evidence="2">2.7.13.3</ecNumber>
    </recommendedName>
</protein>